<protein>
    <submittedName>
        <fullName evidence="1">Uncharacterized protein</fullName>
    </submittedName>
</protein>
<sequence length="106" mass="12288">MKYENMDGDIAKLIALLKKILKNHPSGADFLNKMDKKEVNINLCFLTIMPMLSEDLEELQELYDEFGVGMLRELEEEMSSSGKQPKLEFKLNRDDLDFLKKNGLVF</sequence>
<gene>
    <name evidence="1" type="ORF">A3G33_08585</name>
</gene>
<dbReference type="AlphaFoldDB" id="A0A1G1KWE9"/>
<reference evidence="1 2" key="1">
    <citation type="journal article" date="2016" name="Nat. Commun.">
        <title>Thousands of microbial genomes shed light on interconnected biogeochemical processes in an aquifer system.</title>
        <authorList>
            <person name="Anantharaman K."/>
            <person name="Brown C.T."/>
            <person name="Hug L.A."/>
            <person name="Sharon I."/>
            <person name="Castelle C.J."/>
            <person name="Probst A.J."/>
            <person name="Thomas B.C."/>
            <person name="Singh A."/>
            <person name="Wilkins M.J."/>
            <person name="Karaoz U."/>
            <person name="Brodie E.L."/>
            <person name="Williams K.H."/>
            <person name="Hubbard S.S."/>
            <person name="Banfield J.F."/>
        </authorList>
    </citation>
    <scope>NUCLEOTIDE SEQUENCE [LARGE SCALE GENOMIC DNA]</scope>
</reference>
<dbReference type="Proteomes" id="UP000178187">
    <property type="component" value="Unassembled WGS sequence"/>
</dbReference>
<dbReference type="EMBL" id="MHFR01000043">
    <property type="protein sequence ID" value="OGW97221.1"/>
    <property type="molecule type" value="Genomic_DNA"/>
</dbReference>
<organism evidence="1 2">
    <name type="scientific">Candidatus Danuiimicrobium aquiferis</name>
    <dbReference type="NCBI Taxonomy" id="1801832"/>
    <lineage>
        <taxon>Bacteria</taxon>
        <taxon>Pseudomonadati</taxon>
        <taxon>Candidatus Omnitrophota</taxon>
        <taxon>Candidatus Danuiimicrobium</taxon>
    </lineage>
</organism>
<evidence type="ECO:0000313" key="2">
    <source>
        <dbReference type="Proteomes" id="UP000178187"/>
    </source>
</evidence>
<name>A0A1G1KWE9_9BACT</name>
<proteinExistence type="predicted"/>
<accession>A0A1G1KWE9</accession>
<comment type="caution">
    <text evidence="1">The sequence shown here is derived from an EMBL/GenBank/DDBJ whole genome shotgun (WGS) entry which is preliminary data.</text>
</comment>
<evidence type="ECO:0000313" key="1">
    <source>
        <dbReference type="EMBL" id="OGW97221.1"/>
    </source>
</evidence>